<dbReference type="RefSeq" id="WP_014794865.1">
    <property type="nucleotide sequence ID" value="NC_018017.1"/>
</dbReference>
<dbReference type="HOGENOM" id="CLU_1793364_0_0_9"/>
<dbReference type="Proteomes" id="UP000006053">
    <property type="component" value="Chromosome"/>
</dbReference>
<protein>
    <recommendedName>
        <fullName evidence="4">DUF4878 domain-containing protein</fullName>
    </recommendedName>
</protein>
<dbReference type="AlphaFoldDB" id="I4ABQ0"/>
<proteinExistence type="predicted"/>
<feature type="signal peptide" evidence="1">
    <location>
        <begin position="1"/>
        <end position="22"/>
    </location>
</feature>
<evidence type="ECO:0000313" key="2">
    <source>
        <dbReference type="EMBL" id="AFM01385.1"/>
    </source>
</evidence>
<organism evidence="2 3">
    <name type="scientific">Desulfitobacterium dehalogenans (strain ATCC 51507 / DSM 9161 / JW/IU-DC1)</name>
    <dbReference type="NCBI Taxonomy" id="756499"/>
    <lineage>
        <taxon>Bacteria</taxon>
        <taxon>Bacillati</taxon>
        <taxon>Bacillota</taxon>
        <taxon>Clostridia</taxon>
        <taxon>Eubacteriales</taxon>
        <taxon>Desulfitobacteriaceae</taxon>
        <taxon>Desulfitobacterium</taxon>
    </lineage>
</organism>
<keyword evidence="3" id="KW-1185">Reference proteome</keyword>
<accession>I4ABQ0</accession>
<feature type="chain" id="PRO_5003685524" description="DUF4878 domain-containing protein" evidence="1">
    <location>
        <begin position="23"/>
        <end position="144"/>
    </location>
</feature>
<dbReference type="EMBL" id="CP003348">
    <property type="protein sequence ID" value="AFM01385.1"/>
    <property type="molecule type" value="Genomic_DNA"/>
</dbReference>
<evidence type="ECO:0000256" key="1">
    <source>
        <dbReference type="SAM" id="SignalP"/>
    </source>
</evidence>
<dbReference type="KEGG" id="ddh:Desde_3091"/>
<reference evidence="2 3" key="2">
    <citation type="journal article" date="2015" name="J. Bacteriol.">
        <title>Genomic, proteomic, and biochemical analysis of the organohalide respiratory pathway in Desulfitobacterium dehalogenans.</title>
        <authorList>
            <person name="Kruse T."/>
            <person name="van de Pas B.A."/>
            <person name="Atteia A."/>
            <person name="Krab K."/>
            <person name="Hagen W.R."/>
            <person name="Goodwin L."/>
            <person name="Chain P."/>
            <person name="Boeren S."/>
            <person name="Maphosa F."/>
            <person name="Schraa G."/>
            <person name="de Vos W.M."/>
            <person name="van der Oost J."/>
            <person name="Smidt H."/>
            <person name="Stams A.J."/>
        </authorList>
    </citation>
    <scope>NUCLEOTIDE SEQUENCE [LARGE SCALE GENOMIC DNA]</scope>
    <source>
        <strain evidence="3">ATCC 51507 / DSM 9161 / JW/IU-DC1</strain>
    </source>
</reference>
<evidence type="ECO:0000313" key="3">
    <source>
        <dbReference type="Proteomes" id="UP000006053"/>
    </source>
</evidence>
<keyword evidence="1" id="KW-0732">Signal</keyword>
<reference evidence="3" key="1">
    <citation type="submission" date="2012-06" db="EMBL/GenBank/DDBJ databases">
        <title>Complete sequence of Desulfitobacterium dehalogenans ATCC 51507.</title>
        <authorList>
            <person name="Lucas S."/>
            <person name="Han J."/>
            <person name="Lapidus A."/>
            <person name="Cheng J.-F."/>
            <person name="Goodwin L."/>
            <person name="Pitluck S."/>
            <person name="Peters L."/>
            <person name="Ovchinnikova G."/>
            <person name="Teshima H."/>
            <person name="Detter J.C."/>
            <person name="Han C."/>
            <person name="Tapia R."/>
            <person name="Land M."/>
            <person name="Hauser L."/>
            <person name="Kyrpides N."/>
            <person name="Ivanova N."/>
            <person name="Pagani I."/>
            <person name="Kruse T."/>
            <person name="de Vos W.M."/>
            <person name="Smidt H."/>
            <person name="Woyke T."/>
        </authorList>
    </citation>
    <scope>NUCLEOTIDE SEQUENCE [LARGE SCALE GENOMIC DNA]</scope>
    <source>
        <strain evidence="3">ATCC 51507 / DSM 9161 / JW/IU-DC1</strain>
    </source>
</reference>
<gene>
    <name evidence="2" type="ordered locus">Desde_3091</name>
</gene>
<evidence type="ECO:0008006" key="4">
    <source>
        <dbReference type="Google" id="ProtNLM"/>
    </source>
</evidence>
<sequence length="144" mass="16629" precursor="true">MKRAFVILITLLLLLIPTFLIAEEEKKADVEKPKTMYEVAQKLYKEYNITPPSDYVPPADSYVEMDQKALDEFERLMRDGYERNKKVNIENEKKIKAIEALDGVKWITGSIPIVTVKVLDDGSWIILSIEETELIPRPETDTIE</sequence>
<name>I4ABQ0_DESDJ</name>